<reference evidence="1" key="1">
    <citation type="journal article" date="2011" name="PLoS ONE">
        <title>Ralstonia syzygii, the Blood Disease Bacterium and some Asian R. solanacearum strains form a single genomic species despite divergent lifestyles.</title>
        <authorList>
            <person name="Remenant B."/>
            <person name="de Cambiaire J.C."/>
            <person name="Cellier G."/>
            <person name="Jacobs J.M."/>
            <person name="Mangenot S."/>
            <person name="Barbe V."/>
            <person name="Lajus A."/>
            <person name="Vallenet D."/>
            <person name="Medigue C."/>
            <person name="Fegan M."/>
            <person name="Allen C."/>
            <person name="Prior P."/>
        </authorList>
    </citation>
    <scope>NUCLEOTIDE SEQUENCE</scope>
    <source>
        <strain evidence="1">R229</strain>
    </source>
</reference>
<gene>
    <name evidence="1" type="ORF">BDB_150190</name>
</gene>
<proteinExistence type="predicted"/>
<organism evidence="1">
    <name type="scientific">blood disease bacterium R229</name>
    <dbReference type="NCBI Taxonomy" id="741978"/>
    <lineage>
        <taxon>Bacteria</taxon>
        <taxon>Pseudomonadati</taxon>
        <taxon>Pseudomonadota</taxon>
        <taxon>Betaproteobacteria</taxon>
        <taxon>Burkholderiales</taxon>
        <taxon>Burkholderiaceae</taxon>
        <taxon>Ralstonia</taxon>
        <taxon>Ralstonia solanacearum species complex</taxon>
    </lineage>
</organism>
<sequence>MPSFWLLERVPRVALVEAVPAVRVDPDAASLVGVMAGELLT</sequence>
<dbReference type="AlphaFoldDB" id="G2ZRF4"/>
<reference evidence="1" key="2">
    <citation type="submission" date="2011-04" db="EMBL/GenBank/DDBJ databases">
        <authorList>
            <person name="Genoscope - CEA"/>
        </authorList>
    </citation>
    <scope>NUCLEOTIDE SEQUENCE</scope>
    <source>
        <strain evidence="1">R229</strain>
    </source>
</reference>
<evidence type="ECO:0000313" key="1">
    <source>
        <dbReference type="EMBL" id="CCA81630.1"/>
    </source>
</evidence>
<accession>G2ZRF4</accession>
<protein>
    <submittedName>
        <fullName evidence="1">Uncharacterized protein</fullName>
    </submittedName>
</protein>
<dbReference type="EMBL" id="FR854071">
    <property type="protein sequence ID" value="CCA81630.1"/>
    <property type="molecule type" value="Genomic_DNA"/>
</dbReference>
<name>G2ZRF4_9RALS</name>